<dbReference type="EMBL" id="JASBRG010000005">
    <property type="protein sequence ID" value="MDI3320031.1"/>
    <property type="molecule type" value="Genomic_DNA"/>
</dbReference>
<feature type="domain" description="DprA winged helix" evidence="3">
    <location>
        <begin position="310"/>
        <end position="360"/>
    </location>
</feature>
<comment type="similarity">
    <text evidence="1">Belongs to the DprA/Smf family.</text>
</comment>
<accession>A0ABT6RCB4</accession>
<evidence type="ECO:0000313" key="5">
    <source>
        <dbReference type="Proteomes" id="UP001226434"/>
    </source>
</evidence>
<dbReference type="InterPro" id="IPR003488">
    <property type="entry name" value="DprA"/>
</dbReference>
<keyword evidence="5" id="KW-1185">Reference proteome</keyword>
<feature type="domain" description="Smf/DprA SLOG" evidence="2">
    <location>
        <begin position="80"/>
        <end position="289"/>
    </location>
</feature>
<organism evidence="4 5">
    <name type="scientific">Pinibacter soli</name>
    <dbReference type="NCBI Taxonomy" id="3044211"/>
    <lineage>
        <taxon>Bacteria</taxon>
        <taxon>Pseudomonadati</taxon>
        <taxon>Bacteroidota</taxon>
        <taxon>Chitinophagia</taxon>
        <taxon>Chitinophagales</taxon>
        <taxon>Chitinophagaceae</taxon>
        <taxon>Pinibacter</taxon>
    </lineage>
</organism>
<reference evidence="4 5" key="1">
    <citation type="submission" date="2023-05" db="EMBL/GenBank/DDBJ databases">
        <title>Genome sequence of Pinibacter sp. MAH-24.</title>
        <authorList>
            <person name="Huq M.A."/>
        </authorList>
    </citation>
    <scope>NUCLEOTIDE SEQUENCE [LARGE SCALE GENOMIC DNA]</scope>
    <source>
        <strain evidence="4 5">MAH-24</strain>
    </source>
</reference>
<dbReference type="PANTHER" id="PTHR43022:SF1">
    <property type="entry name" value="PROTEIN SMF"/>
    <property type="match status" value="1"/>
</dbReference>
<dbReference type="RefSeq" id="WP_282334131.1">
    <property type="nucleotide sequence ID" value="NZ_JASBRG010000005.1"/>
</dbReference>
<dbReference type="NCBIfam" id="TIGR00732">
    <property type="entry name" value="dprA"/>
    <property type="match status" value="1"/>
</dbReference>
<dbReference type="Proteomes" id="UP001226434">
    <property type="component" value="Unassembled WGS sequence"/>
</dbReference>
<dbReference type="SUPFAM" id="SSF102405">
    <property type="entry name" value="MCP/YpsA-like"/>
    <property type="match status" value="1"/>
</dbReference>
<dbReference type="Pfam" id="PF02481">
    <property type="entry name" value="DNA_processg_A"/>
    <property type="match status" value="1"/>
</dbReference>
<dbReference type="SUPFAM" id="SSF47781">
    <property type="entry name" value="RuvA domain 2-like"/>
    <property type="match status" value="1"/>
</dbReference>
<dbReference type="InterPro" id="IPR057666">
    <property type="entry name" value="DrpA_SLOG"/>
</dbReference>
<comment type="caution">
    <text evidence="4">The sequence shown here is derived from an EMBL/GenBank/DDBJ whole genome shotgun (WGS) entry which is preliminary data.</text>
</comment>
<dbReference type="Gene3D" id="1.10.10.10">
    <property type="entry name" value="Winged helix-like DNA-binding domain superfamily/Winged helix DNA-binding domain"/>
    <property type="match status" value="1"/>
</dbReference>
<dbReference type="InterPro" id="IPR036388">
    <property type="entry name" value="WH-like_DNA-bd_sf"/>
</dbReference>
<dbReference type="InterPro" id="IPR041614">
    <property type="entry name" value="DprA_WH"/>
</dbReference>
<dbReference type="InterPro" id="IPR010994">
    <property type="entry name" value="RuvA_2-like"/>
</dbReference>
<protein>
    <submittedName>
        <fullName evidence="4">DNA-processing protein DprA</fullName>
    </submittedName>
</protein>
<evidence type="ECO:0000259" key="3">
    <source>
        <dbReference type="Pfam" id="PF17782"/>
    </source>
</evidence>
<evidence type="ECO:0000259" key="2">
    <source>
        <dbReference type="Pfam" id="PF02481"/>
    </source>
</evidence>
<evidence type="ECO:0000313" key="4">
    <source>
        <dbReference type="EMBL" id="MDI3320031.1"/>
    </source>
</evidence>
<proteinExistence type="inferred from homology"/>
<dbReference type="Gene3D" id="3.40.50.450">
    <property type="match status" value="1"/>
</dbReference>
<name>A0ABT6RCB4_9BACT</name>
<dbReference type="Pfam" id="PF17782">
    <property type="entry name" value="WHD_DprA"/>
    <property type="match status" value="1"/>
</dbReference>
<evidence type="ECO:0000256" key="1">
    <source>
        <dbReference type="ARBA" id="ARBA00006525"/>
    </source>
</evidence>
<dbReference type="Pfam" id="PF14520">
    <property type="entry name" value="HHH_5"/>
    <property type="match status" value="1"/>
</dbReference>
<gene>
    <name evidence="4" type="primary">dprA</name>
    <name evidence="4" type="ORF">QJ048_09630</name>
</gene>
<sequence length="365" mass="40133">MNDLLYKIALTQVPLIGPVQAKILLEHFENIEDIFKAKKSSLEQIEGIGAIKASNIKGFEDFASIEKEIAFIEKNNIQPLFFTDDNYPKRLCNCYDPPTLLYYRGTADLNASKIIAVIGTRSHTEYGKQLTEKLISDLASQNVVITSGMAFGIDGVAHKAAVKNKLATVGVLAHGLDILYPPEHSSLAKEVVYNNGGLLTEFPSRTKPDKHNFPIRNRIVAGMSDAIIVIETNIKGGSMITANLAYGYNRDILAFPGRTTDSRSSGCNKLIKEKKASLITGADDVLEALGWKEQTGLRRLQRELFIDFTPNEKIILDLLGEKETTHIDELNLRSSLSSGAIAAAILNLELQNVVTSLPGKLYMVN</sequence>
<dbReference type="PANTHER" id="PTHR43022">
    <property type="entry name" value="PROTEIN SMF"/>
    <property type="match status" value="1"/>
</dbReference>